<evidence type="ECO:0000313" key="1">
    <source>
        <dbReference type="EMBL" id="CAG8745953.1"/>
    </source>
</evidence>
<proteinExistence type="predicted"/>
<accession>A0ACA9QD46</accession>
<sequence>TTVIRYHLDNPGVWLMHCHMHWHLIKGMALQLIELPSKIKNMTVPEDDFAFCAS</sequence>
<organism evidence="1 2">
    <name type="scientific">Dentiscutata heterogama</name>
    <dbReference type="NCBI Taxonomy" id="1316150"/>
    <lineage>
        <taxon>Eukaryota</taxon>
        <taxon>Fungi</taxon>
        <taxon>Fungi incertae sedis</taxon>
        <taxon>Mucoromycota</taxon>
        <taxon>Glomeromycotina</taxon>
        <taxon>Glomeromycetes</taxon>
        <taxon>Diversisporales</taxon>
        <taxon>Gigasporaceae</taxon>
        <taxon>Dentiscutata</taxon>
    </lineage>
</organism>
<comment type="caution">
    <text evidence="1">The sequence shown here is derived from an EMBL/GenBank/DDBJ whole genome shotgun (WGS) entry which is preliminary data.</text>
</comment>
<dbReference type="Proteomes" id="UP000789702">
    <property type="component" value="Unassembled WGS sequence"/>
</dbReference>
<dbReference type="EMBL" id="CAJVPU010043560">
    <property type="protein sequence ID" value="CAG8745953.1"/>
    <property type="molecule type" value="Genomic_DNA"/>
</dbReference>
<feature type="non-terminal residue" evidence="1">
    <location>
        <position position="1"/>
    </location>
</feature>
<reference evidence="1" key="1">
    <citation type="submission" date="2021-06" db="EMBL/GenBank/DDBJ databases">
        <authorList>
            <person name="Kallberg Y."/>
            <person name="Tangrot J."/>
            <person name="Rosling A."/>
        </authorList>
    </citation>
    <scope>NUCLEOTIDE SEQUENCE</scope>
    <source>
        <strain evidence="1">IL203A</strain>
    </source>
</reference>
<gene>
    <name evidence="1" type="ORF">DHETER_LOCUS14345</name>
</gene>
<evidence type="ECO:0000313" key="2">
    <source>
        <dbReference type="Proteomes" id="UP000789702"/>
    </source>
</evidence>
<name>A0ACA9QD46_9GLOM</name>
<keyword evidence="2" id="KW-1185">Reference proteome</keyword>
<protein>
    <submittedName>
        <fullName evidence="1">9472_t:CDS:1</fullName>
    </submittedName>
</protein>